<dbReference type="SUPFAM" id="SSF51658">
    <property type="entry name" value="Xylose isomerase-like"/>
    <property type="match status" value="1"/>
</dbReference>
<dbReference type="PANTHER" id="PTHR12110:SF53">
    <property type="entry name" value="BLR5974 PROTEIN"/>
    <property type="match status" value="1"/>
</dbReference>
<evidence type="ECO:0000313" key="3">
    <source>
        <dbReference type="Proteomes" id="UP000441754"/>
    </source>
</evidence>
<dbReference type="Pfam" id="PF01261">
    <property type="entry name" value="AP_endonuc_2"/>
    <property type="match status" value="1"/>
</dbReference>
<dbReference type="InterPro" id="IPR006311">
    <property type="entry name" value="TAT_signal"/>
</dbReference>
<dbReference type="PANTHER" id="PTHR12110">
    <property type="entry name" value="HYDROXYPYRUVATE ISOMERASE"/>
    <property type="match status" value="1"/>
</dbReference>
<reference evidence="2 3" key="1">
    <citation type="journal article" date="2018" name="Antonie Van Leeuwenhoek">
        <title>Larkinella terrae sp. nov., isolated from soil on Jeju Island, South Korea.</title>
        <authorList>
            <person name="Ten L.N."/>
            <person name="Jeon J."/>
            <person name="Park S.J."/>
            <person name="Park S."/>
            <person name="Lee S.Y."/>
            <person name="Kim M.K."/>
            <person name="Jung H.Y."/>
        </authorList>
    </citation>
    <scope>NUCLEOTIDE SEQUENCE [LARGE SCALE GENOMIC DNA]</scope>
    <source>
        <strain evidence="2 3">KCTC 52001</strain>
    </source>
</reference>
<proteinExistence type="predicted"/>
<evidence type="ECO:0000259" key="1">
    <source>
        <dbReference type="Pfam" id="PF01261"/>
    </source>
</evidence>
<dbReference type="InterPro" id="IPR013022">
    <property type="entry name" value="Xyl_isomerase-like_TIM-brl"/>
</dbReference>
<dbReference type="EMBL" id="WJXZ01000014">
    <property type="protein sequence ID" value="MRS64411.1"/>
    <property type="molecule type" value="Genomic_DNA"/>
</dbReference>
<dbReference type="RefSeq" id="WP_154177757.1">
    <property type="nucleotide sequence ID" value="NZ_WJXZ01000014.1"/>
</dbReference>
<organism evidence="2 3">
    <name type="scientific">Larkinella terrae</name>
    <dbReference type="NCBI Taxonomy" id="2025311"/>
    <lineage>
        <taxon>Bacteria</taxon>
        <taxon>Pseudomonadati</taxon>
        <taxon>Bacteroidota</taxon>
        <taxon>Cytophagia</taxon>
        <taxon>Cytophagales</taxon>
        <taxon>Spirosomataceae</taxon>
        <taxon>Larkinella</taxon>
    </lineage>
</organism>
<dbReference type="AlphaFoldDB" id="A0A7K0ESB3"/>
<dbReference type="OrthoDB" id="127797at2"/>
<keyword evidence="3" id="KW-1185">Reference proteome</keyword>
<evidence type="ECO:0000313" key="2">
    <source>
        <dbReference type="EMBL" id="MRS64411.1"/>
    </source>
</evidence>
<dbReference type="InterPro" id="IPR036237">
    <property type="entry name" value="Xyl_isomerase-like_sf"/>
</dbReference>
<name>A0A7K0ESB3_9BACT</name>
<dbReference type="PROSITE" id="PS51318">
    <property type="entry name" value="TAT"/>
    <property type="match status" value="1"/>
</dbReference>
<comment type="caution">
    <text evidence="2">The sequence shown here is derived from an EMBL/GenBank/DDBJ whole genome shotgun (WGS) entry which is preliminary data.</text>
</comment>
<dbReference type="Proteomes" id="UP000441754">
    <property type="component" value="Unassembled WGS sequence"/>
</dbReference>
<dbReference type="InterPro" id="IPR050312">
    <property type="entry name" value="IolE/XylAMocC-like"/>
</dbReference>
<sequence length="317" mass="35690">MNEERWVEKPQSTQSGRRDFLKTALASGPLLATVPLIGQSGSPTERAEMKNVRLSCNLYSFNEPLTKGQMTLEQVLEFCADLGFDAVDPTGYYFPNYPVLPDDSYVYQIKRKAFRLGLDISGTGVRNDFTLPDPARRKAEVELVRKWIGFAARLGAPVLRIFSGIGKELKPGYNRDEVTTWVVDAIRECTEQAARQGVIIVLQNHADFIQTADHVLEIVKRVDSEWLAVNLDIGSFKIGDPYAQIARVAPVAATWQIKENLFVDGQETVTDLDKIMRIVRQSGYRGYLPIETLGKGDPKQKVPVFYEKVKKALRSYE</sequence>
<gene>
    <name evidence="2" type="ORF">GJJ30_24140</name>
</gene>
<accession>A0A7K0ESB3</accession>
<dbReference type="Gene3D" id="3.20.20.150">
    <property type="entry name" value="Divalent-metal-dependent TIM barrel enzymes"/>
    <property type="match status" value="1"/>
</dbReference>
<feature type="domain" description="Xylose isomerase-like TIM barrel" evidence="1">
    <location>
        <begin position="76"/>
        <end position="296"/>
    </location>
</feature>
<protein>
    <submittedName>
        <fullName evidence="2">TIM barrel protein</fullName>
    </submittedName>
</protein>